<feature type="transmembrane region" description="Helical" evidence="1">
    <location>
        <begin position="174"/>
        <end position="194"/>
    </location>
</feature>
<dbReference type="VEuPathDB" id="AmoebaDB:NF0131560"/>
<proteinExistence type="predicted"/>
<dbReference type="VEuPathDB" id="AmoebaDB:NF0112750"/>
<accession>A0A6A5BUY3</accession>
<dbReference type="InterPro" id="IPR057352">
    <property type="entry name" value="TPR_TmcB/C"/>
</dbReference>
<keyword evidence="1" id="KW-1133">Transmembrane helix</keyword>
<evidence type="ECO:0000313" key="3">
    <source>
        <dbReference type="EMBL" id="KAF0977738.1"/>
    </source>
</evidence>
<reference evidence="3 4" key="1">
    <citation type="journal article" date="2019" name="Sci. Rep.">
        <title>Nanopore sequencing improves the draft genome of the human pathogenic amoeba Naegleria fowleri.</title>
        <authorList>
            <person name="Liechti N."/>
            <person name="Schurch N."/>
            <person name="Bruggmann R."/>
            <person name="Wittwer M."/>
        </authorList>
    </citation>
    <scope>NUCLEOTIDE SEQUENCE [LARGE SCALE GENOMIC DNA]</scope>
    <source>
        <strain evidence="3 4">ATCC 30894</strain>
    </source>
</reference>
<evidence type="ECO:0000259" key="2">
    <source>
        <dbReference type="Pfam" id="PF25474"/>
    </source>
</evidence>
<dbReference type="Proteomes" id="UP000444721">
    <property type="component" value="Unassembled WGS sequence"/>
</dbReference>
<feature type="transmembrane region" description="Helical" evidence="1">
    <location>
        <begin position="110"/>
        <end position="129"/>
    </location>
</feature>
<dbReference type="PANTHER" id="PTHR31600">
    <property type="entry name" value="TINY MACROCYSTS PROTEIN B-RELATED"/>
    <property type="match status" value="1"/>
</dbReference>
<dbReference type="GeneID" id="68110278"/>
<dbReference type="VEuPathDB" id="AmoebaDB:FDP41_003060"/>
<dbReference type="VEuPathDB" id="AmoebaDB:NfTy_058660"/>
<feature type="transmembrane region" description="Helical" evidence="1">
    <location>
        <begin position="366"/>
        <end position="388"/>
    </location>
</feature>
<evidence type="ECO:0000313" key="4">
    <source>
        <dbReference type="Proteomes" id="UP000444721"/>
    </source>
</evidence>
<dbReference type="AlphaFoldDB" id="A0A6A5BUY3"/>
<feature type="transmembrane region" description="Helical" evidence="1">
    <location>
        <begin position="310"/>
        <end position="329"/>
    </location>
</feature>
<evidence type="ECO:0000256" key="1">
    <source>
        <dbReference type="SAM" id="Phobius"/>
    </source>
</evidence>
<feature type="transmembrane region" description="Helical" evidence="1">
    <location>
        <begin position="408"/>
        <end position="428"/>
    </location>
</feature>
<gene>
    <name evidence="3" type="ORF">FDP41_003060</name>
</gene>
<dbReference type="PANTHER" id="PTHR31600:SF2">
    <property type="entry name" value="GAMETE ENRICHED GENE 10 PROTEIN-RELATED"/>
    <property type="match status" value="1"/>
</dbReference>
<dbReference type="RefSeq" id="XP_044562451.1">
    <property type="nucleotide sequence ID" value="XM_044706323.1"/>
</dbReference>
<organism evidence="3 4">
    <name type="scientific">Naegleria fowleri</name>
    <name type="common">Brain eating amoeba</name>
    <dbReference type="NCBI Taxonomy" id="5763"/>
    <lineage>
        <taxon>Eukaryota</taxon>
        <taxon>Discoba</taxon>
        <taxon>Heterolobosea</taxon>
        <taxon>Tetramitia</taxon>
        <taxon>Eutetramitia</taxon>
        <taxon>Vahlkampfiidae</taxon>
        <taxon>Naegleria</taxon>
    </lineage>
</organism>
<dbReference type="Pfam" id="PF25474">
    <property type="entry name" value="TPR_TmcB"/>
    <property type="match status" value="1"/>
</dbReference>
<keyword evidence="4" id="KW-1185">Reference proteome</keyword>
<keyword evidence="1" id="KW-0472">Membrane</keyword>
<feature type="transmembrane region" description="Helical" evidence="1">
    <location>
        <begin position="335"/>
        <end position="354"/>
    </location>
</feature>
<feature type="transmembrane region" description="Helical" evidence="1">
    <location>
        <begin position="269"/>
        <end position="289"/>
    </location>
</feature>
<sequence length="951" mass="108494">MSLASEARAATLCAERKNSTPHVPAVASSSMLSLDSQVHQQLQQPQVAAERSETHVSYQRDASLTSSDTLHTSSSSSSFNSPFKIVVGKVLNIYLELKTNEIMYEAVQKILYTFIFLYYMYLNLIVPILCSFSSYDRNMFINNKNTSPFGLYGDFIMRILSYGITFSLDAINSLEIYVALCCVATAVIALYLITLAIQYKSTKGNFHHKIQTLNMFFGVVILLIAPVSIFLMTTFVDSNPRELLYSEKYGVQPSLTRLPLMTYLGEQTLPFFILSFFSMIFVLCGWFVATMFMPLNNPKSRLLFVNSDNLIIAIPFVSIGLEVMIKFLIPPTLLYVRAVVQLMGALFQLILFFIHMPFFRRWENSLFVSALSGRVSSSIGMLISGAVFNSLSSTSSISTELGLGMMALTLGLCLFGSITGGVVCETYARSLCNSLQRKLLTVEAQNENENVNIYALEGENNRRLSLFLRFSLFRSEEYLNLACSFVKSAFHQRLLKDCNVFIAASYVVTYTENTENNNCVIANALLKKAQSLCDNVWVLTRIQEQLRDVELENSSTSASGRHGIELKTIITKLENKQEDLLTAQKTFWKEFLSETPNADKIELINRRVNELAQYCDKMYRHLMSNFRHNKRVLRLYASYIEQFKFDKEYANFLYDEANQLEEEESKSKHFPKVPKNKVIPMITVKALSTSSINTIPVVIQSNENDILEKETFEGIENQQVDKKQVFFRSTLSVPYRSTFRNASFISVSSISMAILVVSLALCLSLGRVEFDIPLALESCLPGVAPSSLIREVRMRQIMIELFKNQKRNLPQNNLTAEGVQVLKYQQSYMQRFKNCRDYLEQLITNSVSNKYNTKIYTDYTVPENLLNIPVATEGTVIEYTNSFKQNNSLSEITQELIHFTDLFLSWRDEDFNKTTTSYPFMYLYLNRRTAADAYALFCSKFQTARERKSKY</sequence>
<keyword evidence="1" id="KW-0812">Transmembrane</keyword>
<dbReference type="InterPro" id="IPR052994">
    <property type="entry name" value="Tiny_macrocysts_regulators"/>
</dbReference>
<comment type="caution">
    <text evidence="3">The sequence shown here is derived from an EMBL/GenBank/DDBJ whole genome shotgun (WGS) entry which is preliminary data.</text>
</comment>
<feature type="transmembrane region" description="Helical" evidence="1">
    <location>
        <begin position="744"/>
        <end position="766"/>
    </location>
</feature>
<dbReference type="EMBL" id="VFQX01000033">
    <property type="protein sequence ID" value="KAF0977738.1"/>
    <property type="molecule type" value="Genomic_DNA"/>
</dbReference>
<feature type="domain" description="TmcB/TmcC TPR repeats" evidence="2">
    <location>
        <begin position="564"/>
        <end position="666"/>
    </location>
</feature>
<feature type="transmembrane region" description="Helical" evidence="1">
    <location>
        <begin position="215"/>
        <end position="236"/>
    </location>
</feature>
<name>A0A6A5BUY3_NAEFO</name>
<protein>
    <recommendedName>
        <fullName evidence="2">TmcB/TmcC TPR repeats domain-containing protein</fullName>
    </recommendedName>
</protein>